<proteinExistence type="predicted"/>
<organism evidence="1 2">
    <name type="scientific">Kibdelosporangium aridum</name>
    <dbReference type="NCBI Taxonomy" id="2030"/>
    <lineage>
        <taxon>Bacteria</taxon>
        <taxon>Bacillati</taxon>
        <taxon>Actinomycetota</taxon>
        <taxon>Actinomycetes</taxon>
        <taxon>Pseudonocardiales</taxon>
        <taxon>Pseudonocardiaceae</taxon>
        <taxon>Kibdelosporangium</taxon>
    </lineage>
</organism>
<sequence>MFRRRRLEPLEPYQGVREKRACRCLECGETLDVLYGDIRGMKTSEEHQFPACHECAMKLVHQPADGGIAQVGRRLHNLRIWGGKSLRKLRTSDLDDRDALYFLHCHGCGKNQFAVVSQLIERVKRAEMPCPNCMELFQTNWGLPSLVAHFEDHHLKYLGEDRMPRRTDPVPAECMLCGDQRKISLHRLLEGAPPCLRCSDGGPDLSGPHWVYQYHFPHLGLRKVGITHARDDRRFADHERYGGRSLRRILVADRAAALRVEAAGFAMVAEYIDKFVDPKEFPQGGWTEVWSDSGPELPLRTIADDLGITAM</sequence>
<accession>A0A428ZG17</accession>
<comment type="caution">
    <text evidence="1">The sequence shown here is derived from an EMBL/GenBank/DDBJ whole genome shotgun (WGS) entry which is preliminary data.</text>
</comment>
<gene>
    <name evidence="1" type="ORF">DMH04_12255</name>
</gene>
<name>A0A428ZG17_KIBAR</name>
<evidence type="ECO:0000313" key="1">
    <source>
        <dbReference type="EMBL" id="RSM87005.1"/>
    </source>
</evidence>
<dbReference type="Proteomes" id="UP000287547">
    <property type="component" value="Unassembled WGS sequence"/>
</dbReference>
<dbReference type="EMBL" id="QHKI01000007">
    <property type="protein sequence ID" value="RSM87005.1"/>
    <property type="molecule type" value="Genomic_DNA"/>
</dbReference>
<dbReference type="OrthoDB" id="4167972at2"/>
<reference evidence="1 2" key="1">
    <citation type="submission" date="2018-05" db="EMBL/GenBank/DDBJ databases">
        <title>Evolution of GPA BGCs.</title>
        <authorList>
            <person name="Waglechner N."/>
            <person name="Wright G.D."/>
        </authorList>
    </citation>
    <scope>NUCLEOTIDE SEQUENCE [LARGE SCALE GENOMIC DNA]</scope>
    <source>
        <strain evidence="1 2">A82846</strain>
    </source>
</reference>
<dbReference type="RefSeq" id="WP_037263383.1">
    <property type="nucleotide sequence ID" value="NZ_QHKI01000007.1"/>
</dbReference>
<evidence type="ECO:0000313" key="2">
    <source>
        <dbReference type="Proteomes" id="UP000287547"/>
    </source>
</evidence>
<protein>
    <submittedName>
        <fullName evidence="1">Uncharacterized protein</fullName>
    </submittedName>
</protein>
<dbReference type="AlphaFoldDB" id="A0A428ZG17"/>